<organism evidence="2">
    <name type="scientific">Cyberlindnera fabianii</name>
    <name type="common">Yeast</name>
    <name type="synonym">Hansenula fabianii</name>
    <dbReference type="NCBI Taxonomy" id="36022"/>
    <lineage>
        <taxon>Eukaryota</taxon>
        <taxon>Fungi</taxon>
        <taxon>Dikarya</taxon>
        <taxon>Ascomycota</taxon>
        <taxon>Saccharomycotina</taxon>
        <taxon>Saccharomycetes</taxon>
        <taxon>Phaffomycetales</taxon>
        <taxon>Phaffomycetaceae</taxon>
        <taxon>Cyberlindnera</taxon>
    </lineage>
</organism>
<reference evidence="2" key="1">
    <citation type="journal article" date="2014" name="Genome Announc.">
        <title>Genome sequence of the yeast Cyberlindnera fabianii (Hansenula fabianii).</title>
        <authorList>
            <person name="Freel K.C."/>
            <person name="Sarilar V."/>
            <person name="Neuveglise C."/>
            <person name="Devillers H."/>
            <person name="Friedrich A."/>
            <person name="Schacherer J."/>
        </authorList>
    </citation>
    <scope>NUCLEOTIDE SEQUENCE</scope>
    <source>
        <strain evidence="2">YJS4271</strain>
    </source>
</reference>
<reference evidence="3" key="3">
    <citation type="submission" date="2017-01" db="EMBL/GenBank/DDBJ databases">
        <authorList>
            <person name="Mah S.A."/>
            <person name="Swanson W.J."/>
            <person name="Moy G.W."/>
            <person name="Vacquier V.D."/>
        </authorList>
    </citation>
    <scope>NUCLEOTIDE SEQUENCE [LARGE SCALE GENOMIC DNA]</scope>
    <source>
        <strain evidence="3">65</strain>
    </source>
</reference>
<reference evidence="4" key="2">
    <citation type="journal article" date="2017" name="Genome Announc.">
        <title>Genome sequences of Cyberlindnera fabianii 65, Pichia kudriavzevii 129, and Saccharomyces cerevisiae 131 isolated from fermented masau fruits in Zimbabwe.</title>
        <authorList>
            <person name="van Rijswijck I.M.H."/>
            <person name="Derks M.F.L."/>
            <person name="Abee T."/>
            <person name="de Ridder D."/>
            <person name="Smid E.J."/>
        </authorList>
    </citation>
    <scope>NUCLEOTIDE SEQUENCE [LARGE SCALE GENOMIC DNA]</scope>
    <source>
        <strain evidence="4">65</strain>
    </source>
</reference>
<keyword evidence="4" id="KW-1185">Reference proteome</keyword>
<evidence type="ECO:0000313" key="3">
    <source>
        <dbReference type="EMBL" id="ONH70135.1"/>
    </source>
</evidence>
<dbReference type="VEuPathDB" id="FungiDB:BON22_0857"/>
<evidence type="ECO:0000256" key="1">
    <source>
        <dbReference type="SAM" id="SignalP"/>
    </source>
</evidence>
<keyword evidence="1" id="KW-0732">Signal</keyword>
<sequence>MQLSTIVTLALAISPVFSLPIAAPETTGSSTDVEFPFSSNAIIKTVKLSDNVAPLITTDAVLFINTTIADDTTDTSLLQKRSAYNIRTHAPFRMIKAEESGAMCPEGGCRFYDYWIDEKGRYISAGTARKGVQPFPKGTIIATNVNAFKVLTHPRLYSS</sequence>
<feature type="chain" id="PRO_5015026844" evidence="1">
    <location>
        <begin position="19"/>
        <end position="159"/>
    </location>
</feature>
<dbReference type="Proteomes" id="UP000189513">
    <property type="component" value="Unassembled WGS sequence"/>
</dbReference>
<proteinExistence type="predicted"/>
<protein>
    <submittedName>
        <fullName evidence="2">CYFA0S20e00650g1_1</fullName>
    </submittedName>
</protein>
<dbReference type="EMBL" id="MPUK01000001">
    <property type="protein sequence ID" value="ONH70135.1"/>
    <property type="molecule type" value="Genomic_DNA"/>
</dbReference>
<dbReference type="EMBL" id="LK052905">
    <property type="protein sequence ID" value="CDR45829.1"/>
    <property type="molecule type" value="Genomic_DNA"/>
</dbReference>
<evidence type="ECO:0000313" key="2">
    <source>
        <dbReference type="EMBL" id="CDR45829.1"/>
    </source>
</evidence>
<dbReference type="AlphaFoldDB" id="A0A061B8X9"/>
<feature type="signal peptide" evidence="1">
    <location>
        <begin position="1"/>
        <end position="18"/>
    </location>
</feature>
<gene>
    <name evidence="3" type="ORF">BON22_0857</name>
    <name evidence="2" type="ORF">CYFA0S_20e00650g</name>
</gene>
<evidence type="ECO:0000313" key="4">
    <source>
        <dbReference type="Proteomes" id="UP000189513"/>
    </source>
</evidence>
<accession>A0A061B8X9</accession>
<name>A0A061B8X9_CYBFA</name>